<dbReference type="SMART" id="SM00418">
    <property type="entry name" value="HTH_ARSR"/>
    <property type="match status" value="1"/>
</dbReference>
<evidence type="ECO:0000313" key="5">
    <source>
        <dbReference type="EMBL" id="MCM0622006.1"/>
    </source>
</evidence>
<feature type="domain" description="HTH arsR-type" evidence="4">
    <location>
        <begin position="240"/>
        <end position="324"/>
    </location>
</feature>
<keyword evidence="1" id="KW-0805">Transcription regulation</keyword>
<dbReference type="PROSITE" id="PS50987">
    <property type="entry name" value="HTH_ARSR_2"/>
    <property type="match status" value="1"/>
</dbReference>
<protein>
    <submittedName>
        <fullName evidence="5">DUF5937 family protein</fullName>
    </submittedName>
</protein>
<proteinExistence type="predicted"/>
<dbReference type="InterPro" id="IPR051011">
    <property type="entry name" value="Metal_resp_trans_reg"/>
</dbReference>
<sequence length="324" mass="35254">MLTYRLDGTDLGAVRFAVSPLGELSLSLRTWREPGRYPLHLPWLQRTIPLRSGLDTDLLLALTNERLSLPDFLTPRPHSPLTRLADELGRMADLDPDVVAEDLAEVHRDGLPPALRGDPAATRDRIVAALAEYGRVCLEPWWPRVRTVLEADVVHRGRRLAQGGLPAVFEDLSPRIRLEGDLVRVQLRGGHTAERATSGEGLTLVPSTFTLGVTAPISVAEAPLLQYPARGVGTLWEGERARQLDDGQHEAVSALLGPTRTELLVALAEPASSSELGLRSGVTTSAVNQHLRALRAAGLLTSARHGRLVLYRRTDLGDRLLTGG</sequence>
<dbReference type="InterPro" id="IPR036388">
    <property type="entry name" value="WH-like_DNA-bd_sf"/>
</dbReference>
<evidence type="ECO:0000256" key="2">
    <source>
        <dbReference type="ARBA" id="ARBA00023125"/>
    </source>
</evidence>
<dbReference type="CDD" id="cd00090">
    <property type="entry name" value="HTH_ARSR"/>
    <property type="match status" value="1"/>
</dbReference>
<dbReference type="Proteomes" id="UP001139485">
    <property type="component" value="Unassembled WGS sequence"/>
</dbReference>
<dbReference type="Gene3D" id="1.10.10.10">
    <property type="entry name" value="Winged helix-like DNA-binding domain superfamily/Winged helix DNA-binding domain"/>
    <property type="match status" value="1"/>
</dbReference>
<accession>A0A9X2DA71</accession>
<dbReference type="GO" id="GO:0003700">
    <property type="term" value="F:DNA-binding transcription factor activity"/>
    <property type="evidence" value="ECO:0007669"/>
    <property type="project" value="InterPro"/>
</dbReference>
<dbReference type="Pfam" id="PF01022">
    <property type="entry name" value="HTH_5"/>
    <property type="match status" value="1"/>
</dbReference>
<dbReference type="EMBL" id="JAMOIL010000027">
    <property type="protein sequence ID" value="MCM0622006.1"/>
    <property type="molecule type" value="Genomic_DNA"/>
</dbReference>
<keyword evidence="3" id="KW-0804">Transcription</keyword>
<keyword evidence="6" id="KW-1185">Reference proteome</keyword>
<keyword evidence="2" id="KW-0238">DNA-binding</keyword>
<evidence type="ECO:0000256" key="3">
    <source>
        <dbReference type="ARBA" id="ARBA00023163"/>
    </source>
</evidence>
<reference evidence="5" key="1">
    <citation type="submission" date="2022-05" db="EMBL/GenBank/DDBJ databases">
        <authorList>
            <person name="Tuo L."/>
        </authorList>
    </citation>
    <scope>NUCLEOTIDE SEQUENCE</scope>
    <source>
        <strain evidence="5">BSK12Z-4</strain>
    </source>
</reference>
<dbReference type="InterPro" id="IPR011991">
    <property type="entry name" value="ArsR-like_HTH"/>
</dbReference>
<dbReference type="Pfam" id="PF19361">
    <property type="entry name" value="DUF5937"/>
    <property type="match status" value="1"/>
</dbReference>
<dbReference type="PANTHER" id="PTHR43132:SF8">
    <property type="entry name" value="HTH-TYPE TRANSCRIPTIONAL REGULATOR KMTR"/>
    <property type="match status" value="1"/>
</dbReference>
<dbReference type="InterPro" id="IPR001845">
    <property type="entry name" value="HTH_ArsR_DNA-bd_dom"/>
</dbReference>
<dbReference type="GO" id="GO:0003677">
    <property type="term" value="F:DNA binding"/>
    <property type="evidence" value="ECO:0007669"/>
    <property type="project" value="UniProtKB-KW"/>
</dbReference>
<evidence type="ECO:0000259" key="4">
    <source>
        <dbReference type="PROSITE" id="PS50987"/>
    </source>
</evidence>
<dbReference type="InterPro" id="IPR036390">
    <property type="entry name" value="WH_DNA-bd_sf"/>
</dbReference>
<gene>
    <name evidence="5" type="ORF">M8330_17075</name>
</gene>
<dbReference type="RefSeq" id="WP_250828310.1">
    <property type="nucleotide sequence ID" value="NZ_JAMOIL010000027.1"/>
</dbReference>
<organism evidence="5 6">
    <name type="scientific">Nocardioides bruguierae</name>
    <dbReference type="NCBI Taxonomy" id="2945102"/>
    <lineage>
        <taxon>Bacteria</taxon>
        <taxon>Bacillati</taxon>
        <taxon>Actinomycetota</taxon>
        <taxon>Actinomycetes</taxon>
        <taxon>Propionibacteriales</taxon>
        <taxon>Nocardioidaceae</taxon>
        <taxon>Nocardioides</taxon>
    </lineage>
</organism>
<dbReference type="AlphaFoldDB" id="A0A9X2DA71"/>
<dbReference type="PANTHER" id="PTHR43132">
    <property type="entry name" value="ARSENICAL RESISTANCE OPERON REPRESSOR ARSR-RELATED"/>
    <property type="match status" value="1"/>
</dbReference>
<evidence type="ECO:0000313" key="6">
    <source>
        <dbReference type="Proteomes" id="UP001139485"/>
    </source>
</evidence>
<comment type="caution">
    <text evidence="5">The sequence shown here is derived from an EMBL/GenBank/DDBJ whole genome shotgun (WGS) entry which is preliminary data.</text>
</comment>
<dbReference type="PRINTS" id="PR00778">
    <property type="entry name" value="HTHARSR"/>
</dbReference>
<dbReference type="SUPFAM" id="SSF46785">
    <property type="entry name" value="Winged helix' DNA-binding domain"/>
    <property type="match status" value="1"/>
</dbReference>
<name>A0A9X2DA71_9ACTN</name>
<evidence type="ECO:0000256" key="1">
    <source>
        <dbReference type="ARBA" id="ARBA00023015"/>
    </source>
</evidence>
<dbReference type="InterPro" id="IPR045981">
    <property type="entry name" value="DUF5937"/>
</dbReference>